<keyword evidence="1" id="KW-0547">Nucleotide-binding</keyword>
<dbReference type="EMBL" id="JXOJ01000002">
    <property type="protein sequence ID" value="KLK88341.1"/>
    <property type="molecule type" value="Genomic_DNA"/>
</dbReference>
<dbReference type="InterPro" id="IPR017871">
    <property type="entry name" value="ABC_transporter-like_CS"/>
</dbReference>
<dbReference type="AlphaFoldDB" id="A0A0H1R0M1"/>
<dbReference type="Gene3D" id="3.40.50.300">
    <property type="entry name" value="P-loop containing nucleotide triphosphate hydrolases"/>
    <property type="match status" value="2"/>
</dbReference>
<keyword evidence="5" id="KW-1185">Reference proteome</keyword>
<dbReference type="Pfam" id="PF00005">
    <property type="entry name" value="ABC_tran"/>
    <property type="match status" value="2"/>
</dbReference>
<feature type="domain" description="ABC transporter" evidence="3">
    <location>
        <begin position="5"/>
        <end position="273"/>
    </location>
</feature>
<dbReference type="PANTHER" id="PTHR42764">
    <property type="entry name" value="PHOSPHONATES UTILIZATION ATP-BINDING PROTEIN PHNK-RELATED"/>
    <property type="match status" value="1"/>
</dbReference>
<comment type="caution">
    <text evidence="4">The sequence shown here is derived from an EMBL/GenBank/DDBJ whole genome shotgun (WGS) entry which is preliminary data.</text>
</comment>
<dbReference type="Proteomes" id="UP000035301">
    <property type="component" value="Unassembled WGS sequence"/>
</dbReference>
<feature type="domain" description="ABC transporter" evidence="3">
    <location>
        <begin position="284"/>
        <end position="532"/>
    </location>
</feature>
<evidence type="ECO:0000313" key="4">
    <source>
        <dbReference type="EMBL" id="KLK88341.1"/>
    </source>
</evidence>
<sequence length="537" mass="59282">MTPLITVKDLCMEFNGTTVLKNINFEVAEGETVGIIGRSGAGKTVLMHLMRGVDQPPTRGAVIYHVVTCGKCEYIGVPSEAEKPCPVCGGRLEPADIDLWAEENATMKRRIMRRTAIMFQRTFALYGDDRVIENVLRALDDVGYPSEKAVSRAADLIDQVRLSHRMMHIARDLSGGEKQRVVLARQLAKNPFMLYADEPTGTLDPETATLVHRMLIESAQANDMGMVVTSHFSNVIKDVADRAILLENGEIKGIGAPEEVIGRFMENYSDVEQHEAGAVGEKILVARDVVKRYLSVDRGVVRAVNTVSFEVGEKEIFGIIGKSGAGKTTLSRIISGILEPTSGEMNIRIGDDWIDMTKPGIENRGRAKGYIGLLHQEYDLYPHRTVLDNLTDAIGLEFPKELAMRKAIITLGMAGFTPEKSKEILDRYPGQLSEGEKHRVALAQVLIREPLLVVLDEPTGTMDPITKIDVKHSILHAREEMDETFIVVSHDMEFVRDICDRVALMRGGKIIQMGPTEEVLAHLTEDERTVMGAGGAP</sequence>
<reference evidence="4 5" key="1">
    <citation type="journal article" date="2015" name="Int. J. Syst. Evol. Microbiol.">
        <title>Methanoculleus sediminis sp. nov., a methanogen from sediments near a submarine mud volcano.</title>
        <authorList>
            <person name="Chen S.C."/>
            <person name="Chen M.F."/>
            <person name="Lai M.C."/>
            <person name="Weng C.Y."/>
            <person name="Wu S.Y."/>
            <person name="Lin S."/>
            <person name="Yang T.F."/>
            <person name="Chen P.C."/>
        </authorList>
    </citation>
    <scope>NUCLEOTIDE SEQUENCE [LARGE SCALE GENOMIC DNA]</scope>
    <source>
        <strain evidence="4 5">S3Fa</strain>
    </source>
</reference>
<accession>A0A0H1R0M1</accession>
<evidence type="ECO:0000259" key="3">
    <source>
        <dbReference type="PROSITE" id="PS50893"/>
    </source>
</evidence>
<dbReference type="PROSITE" id="PS50893">
    <property type="entry name" value="ABC_TRANSPORTER_2"/>
    <property type="match status" value="2"/>
</dbReference>
<dbReference type="PROSITE" id="PS00211">
    <property type="entry name" value="ABC_TRANSPORTER_1"/>
    <property type="match status" value="1"/>
</dbReference>
<evidence type="ECO:0000256" key="2">
    <source>
        <dbReference type="ARBA" id="ARBA00022840"/>
    </source>
</evidence>
<dbReference type="InterPro" id="IPR027417">
    <property type="entry name" value="P-loop_NTPase"/>
</dbReference>
<dbReference type="GO" id="GO:0005524">
    <property type="term" value="F:ATP binding"/>
    <property type="evidence" value="ECO:0007669"/>
    <property type="project" value="UniProtKB-KW"/>
</dbReference>
<dbReference type="OrthoDB" id="18209at2157"/>
<dbReference type="PATRIC" id="fig|1550566.3.peg.1011"/>
<evidence type="ECO:0000256" key="1">
    <source>
        <dbReference type="ARBA" id="ARBA00022741"/>
    </source>
</evidence>
<dbReference type="SMART" id="SM00382">
    <property type="entry name" value="AAA"/>
    <property type="match status" value="2"/>
</dbReference>
<dbReference type="InterPro" id="IPR017669">
    <property type="entry name" value="Me_Coenz_M_Rdtase_A2"/>
</dbReference>
<dbReference type="InterPro" id="IPR003593">
    <property type="entry name" value="AAA+_ATPase"/>
</dbReference>
<proteinExistence type="predicted"/>
<dbReference type="STRING" id="1550566.SZ63_04735"/>
<dbReference type="GO" id="GO:0019700">
    <property type="term" value="P:organic phosphonate catabolic process"/>
    <property type="evidence" value="ECO:0007669"/>
    <property type="project" value="TreeGrafter"/>
</dbReference>
<evidence type="ECO:0000313" key="5">
    <source>
        <dbReference type="Proteomes" id="UP000035301"/>
    </source>
</evidence>
<gene>
    <name evidence="4" type="ORF">SZ63_04735</name>
</gene>
<protein>
    <submittedName>
        <fullName evidence="4">ABC transporter ATP-binding protein</fullName>
    </submittedName>
</protein>
<dbReference type="PANTHER" id="PTHR42764:SF2">
    <property type="entry name" value="ABC TRANSPORTER, ATP-BINDING PROTEIN"/>
    <property type="match status" value="1"/>
</dbReference>
<keyword evidence="2 4" id="KW-0067">ATP-binding</keyword>
<name>A0A0H1R0M1_9EURY</name>
<dbReference type="RefSeq" id="WP_048181949.1">
    <property type="nucleotide sequence ID" value="NZ_JXOJ01000002.1"/>
</dbReference>
<dbReference type="NCBIfam" id="TIGR03269">
    <property type="entry name" value="met_CoM_red_A2"/>
    <property type="match status" value="1"/>
</dbReference>
<dbReference type="SUPFAM" id="SSF52540">
    <property type="entry name" value="P-loop containing nucleoside triphosphate hydrolases"/>
    <property type="match status" value="2"/>
</dbReference>
<dbReference type="InterPro" id="IPR003439">
    <property type="entry name" value="ABC_transporter-like_ATP-bd"/>
</dbReference>
<dbReference type="GO" id="GO:0016887">
    <property type="term" value="F:ATP hydrolysis activity"/>
    <property type="evidence" value="ECO:0007669"/>
    <property type="project" value="InterPro"/>
</dbReference>
<organism evidence="4 5">
    <name type="scientific">Methanoculleus sediminis</name>
    <dbReference type="NCBI Taxonomy" id="1550566"/>
    <lineage>
        <taxon>Archaea</taxon>
        <taxon>Methanobacteriati</taxon>
        <taxon>Methanobacteriota</taxon>
        <taxon>Stenosarchaea group</taxon>
        <taxon>Methanomicrobia</taxon>
        <taxon>Methanomicrobiales</taxon>
        <taxon>Methanomicrobiaceae</taxon>
        <taxon>Methanoculleus</taxon>
    </lineage>
</organism>